<keyword evidence="5 11" id="KW-0808">Transferase</keyword>
<evidence type="ECO:0000256" key="2">
    <source>
        <dbReference type="ARBA" id="ARBA00005019"/>
    </source>
</evidence>
<dbReference type="AlphaFoldDB" id="A0A5C6C6P1"/>
<dbReference type="Pfam" id="PF01467">
    <property type="entry name" value="CTP_transf_like"/>
    <property type="match status" value="1"/>
</dbReference>
<dbReference type="PANTHER" id="PTHR39321:SF3">
    <property type="entry name" value="PHOSPHOPANTETHEINE ADENYLYLTRANSFERASE"/>
    <property type="match status" value="1"/>
</dbReference>
<evidence type="ECO:0000256" key="1">
    <source>
        <dbReference type="ARBA" id="ARBA00002324"/>
    </source>
</evidence>
<dbReference type="OrthoDB" id="5295945at2"/>
<keyword evidence="8 11" id="KW-0067">ATP-binding</keyword>
<evidence type="ECO:0000256" key="5">
    <source>
        <dbReference type="ARBA" id="ARBA00022679"/>
    </source>
</evidence>
<dbReference type="SUPFAM" id="SSF52374">
    <property type="entry name" value="Nucleotidylyl transferase"/>
    <property type="match status" value="1"/>
</dbReference>
<dbReference type="InterPro" id="IPR014729">
    <property type="entry name" value="Rossmann-like_a/b/a_fold"/>
</dbReference>
<dbReference type="InterPro" id="IPR004821">
    <property type="entry name" value="Cyt_trans-like"/>
</dbReference>
<name>A0A5C6C6P1_9BACT</name>
<dbReference type="NCBIfam" id="TIGR00125">
    <property type="entry name" value="cyt_tran_rel"/>
    <property type="match status" value="1"/>
</dbReference>
<keyword evidence="4 11" id="KW-0662">Pyridine nucleotide biosynthesis</keyword>
<dbReference type="GO" id="GO:0009435">
    <property type="term" value="P:NAD+ biosynthetic process"/>
    <property type="evidence" value="ECO:0007669"/>
    <property type="project" value="UniProtKB-UniRule"/>
</dbReference>
<comment type="pathway">
    <text evidence="2 11">Cofactor biosynthesis; NAD(+) biosynthesis; deamido-NAD(+) from nicotinate D-ribonucleotide: step 1/1.</text>
</comment>
<organism evidence="13 14">
    <name type="scientific">Allorhodopirellula heiligendammensis</name>
    <dbReference type="NCBI Taxonomy" id="2714739"/>
    <lineage>
        <taxon>Bacteria</taxon>
        <taxon>Pseudomonadati</taxon>
        <taxon>Planctomycetota</taxon>
        <taxon>Planctomycetia</taxon>
        <taxon>Pirellulales</taxon>
        <taxon>Pirellulaceae</taxon>
        <taxon>Allorhodopirellula</taxon>
    </lineage>
</organism>
<dbReference type="NCBIfam" id="NF000840">
    <property type="entry name" value="PRK00071.1-3"/>
    <property type="match status" value="1"/>
</dbReference>
<keyword evidence="6 11" id="KW-0548">Nucleotidyltransferase</keyword>
<keyword evidence="7 11" id="KW-0547">Nucleotide-binding</keyword>
<dbReference type="GO" id="GO:0005524">
    <property type="term" value="F:ATP binding"/>
    <property type="evidence" value="ECO:0007669"/>
    <property type="project" value="UniProtKB-KW"/>
</dbReference>
<dbReference type="UniPathway" id="UPA00253">
    <property type="reaction ID" value="UER00332"/>
</dbReference>
<comment type="function">
    <text evidence="1 11">Catalyzes the reversible adenylation of nicotinate mononucleotide (NaMN) to nicotinic acid adenine dinucleotide (NaAD).</text>
</comment>
<dbReference type="Gene3D" id="3.40.50.620">
    <property type="entry name" value="HUPs"/>
    <property type="match status" value="1"/>
</dbReference>
<feature type="domain" description="Cytidyltransferase-like" evidence="12">
    <location>
        <begin position="9"/>
        <end position="179"/>
    </location>
</feature>
<evidence type="ECO:0000313" key="13">
    <source>
        <dbReference type="EMBL" id="TWU19151.1"/>
    </source>
</evidence>
<comment type="similarity">
    <text evidence="3 11">Belongs to the NadD family.</text>
</comment>
<dbReference type="PANTHER" id="PTHR39321">
    <property type="entry name" value="NICOTINATE-NUCLEOTIDE ADENYLYLTRANSFERASE-RELATED"/>
    <property type="match status" value="1"/>
</dbReference>
<evidence type="ECO:0000256" key="3">
    <source>
        <dbReference type="ARBA" id="ARBA00009014"/>
    </source>
</evidence>
<evidence type="ECO:0000256" key="4">
    <source>
        <dbReference type="ARBA" id="ARBA00022642"/>
    </source>
</evidence>
<dbReference type="EMBL" id="SJPU01000001">
    <property type="protein sequence ID" value="TWU19151.1"/>
    <property type="molecule type" value="Genomic_DNA"/>
</dbReference>
<evidence type="ECO:0000256" key="10">
    <source>
        <dbReference type="ARBA" id="ARBA00048721"/>
    </source>
</evidence>
<evidence type="ECO:0000256" key="8">
    <source>
        <dbReference type="ARBA" id="ARBA00022840"/>
    </source>
</evidence>
<dbReference type="Proteomes" id="UP000319908">
    <property type="component" value="Unassembled WGS sequence"/>
</dbReference>
<comment type="caution">
    <text evidence="13">The sequence shown here is derived from an EMBL/GenBank/DDBJ whole genome shotgun (WGS) entry which is preliminary data.</text>
</comment>
<dbReference type="NCBIfam" id="TIGR00482">
    <property type="entry name" value="nicotinate (nicotinamide) nucleotide adenylyltransferase"/>
    <property type="match status" value="1"/>
</dbReference>
<dbReference type="InterPro" id="IPR005248">
    <property type="entry name" value="NadD/NMNAT"/>
</dbReference>
<keyword evidence="9 11" id="KW-0520">NAD</keyword>
<gene>
    <name evidence="11 13" type="primary">nadD</name>
    <name evidence="13" type="ORF">Poly21_13220</name>
</gene>
<evidence type="ECO:0000256" key="6">
    <source>
        <dbReference type="ARBA" id="ARBA00022695"/>
    </source>
</evidence>
<evidence type="ECO:0000256" key="11">
    <source>
        <dbReference type="HAMAP-Rule" id="MF_00244"/>
    </source>
</evidence>
<dbReference type="GO" id="GO:0004515">
    <property type="term" value="F:nicotinate-nucleotide adenylyltransferase activity"/>
    <property type="evidence" value="ECO:0007669"/>
    <property type="project" value="UniProtKB-UniRule"/>
</dbReference>
<keyword evidence="14" id="KW-1185">Reference proteome</keyword>
<evidence type="ECO:0000256" key="7">
    <source>
        <dbReference type="ARBA" id="ARBA00022741"/>
    </source>
</evidence>
<evidence type="ECO:0000259" key="12">
    <source>
        <dbReference type="Pfam" id="PF01467"/>
    </source>
</evidence>
<evidence type="ECO:0000313" key="14">
    <source>
        <dbReference type="Proteomes" id="UP000319908"/>
    </source>
</evidence>
<reference evidence="13 14" key="1">
    <citation type="journal article" date="2020" name="Antonie Van Leeuwenhoek">
        <title>Rhodopirellula heiligendammensis sp. nov., Rhodopirellula pilleata sp. nov., and Rhodopirellula solitaria sp. nov. isolated from natural or artificial marine surfaces in Northern Germany and California, USA, and emended description of the genus Rhodopirellula.</title>
        <authorList>
            <person name="Kallscheuer N."/>
            <person name="Wiegand S."/>
            <person name="Jogler M."/>
            <person name="Boedeker C."/>
            <person name="Peeters S.H."/>
            <person name="Rast P."/>
            <person name="Heuer A."/>
            <person name="Jetten M.S.M."/>
            <person name="Rohde M."/>
            <person name="Jogler C."/>
        </authorList>
    </citation>
    <scope>NUCLEOTIDE SEQUENCE [LARGE SCALE GENOMIC DNA]</scope>
    <source>
        <strain evidence="13 14">Poly21</strain>
    </source>
</reference>
<proteinExistence type="inferred from homology"/>
<dbReference type="HAMAP" id="MF_00244">
    <property type="entry name" value="NaMN_adenylyltr"/>
    <property type="match status" value="1"/>
</dbReference>
<dbReference type="RefSeq" id="WP_146406043.1">
    <property type="nucleotide sequence ID" value="NZ_SJPU01000001.1"/>
</dbReference>
<comment type="catalytic activity">
    <reaction evidence="10 11">
        <text>nicotinate beta-D-ribonucleotide + ATP + H(+) = deamido-NAD(+) + diphosphate</text>
        <dbReference type="Rhea" id="RHEA:22860"/>
        <dbReference type="ChEBI" id="CHEBI:15378"/>
        <dbReference type="ChEBI" id="CHEBI:30616"/>
        <dbReference type="ChEBI" id="CHEBI:33019"/>
        <dbReference type="ChEBI" id="CHEBI:57502"/>
        <dbReference type="ChEBI" id="CHEBI:58437"/>
        <dbReference type="EC" id="2.7.7.18"/>
    </reaction>
</comment>
<accession>A0A5C6C6P1</accession>
<dbReference type="CDD" id="cd02165">
    <property type="entry name" value="NMNAT"/>
    <property type="match status" value="1"/>
</dbReference>
<evidence type="ECO:0000256" key="9">
    <source>
        <dbReference type="ARBA" id="ARBA00023027"/>
    </source>
</evidence>
<sequence length="210" mass="23134">MTSRSGVGVFGGSFDPVHLGHLWIAEAALEHLPVDHVRWVPAATSPLKPAGPVASNSQRLSMLRLALAGQSGHVIDTLELDRDGISYTVDTLEDLRAAFPSRPLFLIIGADSLASFAQWEAPERLLQQCVLAVVRRGGVPSPDYSILNRFASAERVDQCRSAEIMMPQIEISSSDLRQRISQARSIRFRVPHPVTAFLDHTGLYREQVRC</sequence>
<dbReference type="EC" id="2.7.7.18" evidence="11"/>
<protein>
    <recommendedName>
        <fullName evidence="11">Probable nicotinate-nucleotide adenylyltransferase</fullName>
        <ecNumber evidence="11">2.7.7.18</ecNumber>
    </recommendedName>
    <alternativeName>
        <fullName evidence="11">Deamido-NAD(+) diphosphorylase</fullName>
    </alternativeName>
    <alternativeName>
        <fullName evidence="11">Deamido-NAD(+) pyrophosphorylase</fullName>
    </alternativeName>
    <alternativeName>
        <fullName evidence="11">Nicotinate mononucleotide adenylyltransferase</fullName>
        <shortName evidence="11">NaMN adenylyltransferase</shortName>
    </alternativeName>
</protein>